<dbReference type="STRING" id="641147.HMPREF9021_00554"/>
<dbReference type="EMBL" id="ADCY02000009">
    <property type="protein sequence ID" value="EFG31286.1"/>
    <property type="molecule type" value="Genomic_DNA"/>
</dbReference>
<reference evidence="2 3" key="2">
    <citation type="submission" date="2011-10" db="EMBL/GenBank/DDBJ databases">
        <title>The Genome Sequence of Simonsiella muelleri ATCC 29453.</title>
        <authorList>
            <consortium name="The Broad Institute Genome Sequencing Platform"/>
            <consortium name="The Broad Institute Genome Sequencing Center for Infectious Disease"/>
            <person name="Earl A."/>
            <person name="Ward D."/>
            <person name="Feldgarden M."/>
            <person name="Gevers D."/>
            <person name="Izard J."/>
            <person name="Baranova O.V."/>
            <person name="Blanton J.M."/>
            <person name="Tanner A.C."/>
            <person name="Dewhirst F."/>
            <person name="Young S.K."/>
            <person name="Zeng Q."/>
            <person name="Gargeya S."/>
            <person name="Fitzgerald M."/>
            <person name="Haas B."/>
            <person name="Abouelleil A."/>
            <person name="Alvarado L."/>
            <person name="Arachchi H.M."/>
            <person name="Berlin A."/>
            <person name="Brown A."/>
            <person name="Chapman S.B."/>
            <person name="Chen Z."/>
            <person name="Dunbar C."/>
            <person name="Freedman E."/>
            <person name="Gearin G."/>
            <person name="Goldberg J."/>
            <person name="Griggs A."/>
            <person name="Gujja S."/>
            <person name="Heiman D."/>
            <person name="Howarth C."/>
            <person name="Larson L."/>
            <person name="Lui A."/>
            <person name="MacDonald P.J.P."/>
            <person name="Montmayeur A."/>
            <person name="Murphy C."/>
            <person name="Neiman D."/>
            <person name="Pearson M."/>
            <person name="Priest M."/>
            <person name="Roberts A."/>
            <person name="Saif S."/>
            <person name="Shea T."/>
            <person name="Shenoy N."/>
            <person name="Sisk P."/>
            <person name="Stolte C."/>
            <person name="Sykes S."/>
            <person name="Wortman J."/>
            <person name="Nusbaum C."/>
            <person name="Birren B."/>
        </authorList>
    </citation>
    <scope>NUCLEOTIDE SEQUENCE [LARGE SCALE GENOMIC DNA]</scope>
    <source>
        <strain evidence="2 3">ATCC 29453</strain>
    </source>
</reference>
<evidence type="ECO:0008006" key="4">
    <source>
        <dbReference type="Google" id="ProtNLM"/>
    </source>
</evidence>
<dbReference type="PROSITE" id="PS51257">
    <property type="entry name" value="PROKAR_LIPOPROTEIN"/>
    <property type="match status" value="1"/>
</dbReference>
<evidence type="ECO:0000313" key="3">
    <source>
        <dbReference type="Proteomes" id="UP000017813"/>
    </source>
</evidence>
<sequence>MKAKLLLIPLIMLATACSEENEDLTEWMQTTQKNAKSHLKPPTPPEMAEPAQYNPPAPINPHAFSVYRMRSAQPQINSGTPPDLRRPKQLLETVSLDKLKFVGTIGSGNHLSALINSADDNLVYTVNVGNYLGQNYGRIIKITPDAVTLSETVEDTNGNWEKRQVVMPLGETIPAQPQIKK</sequence>
<dbReference type="Proteomes" id="UP000017813">
    <property type="component" value="Unassembled WGS sequence"/>
</dbReference>
<proteinExistence type="predicted"/>
<gene>
    <name evidence="2" type="ORF">HMPREF9021_00554</name>
</gene>
<feature type="compositionally biased region" description="Pro residues" evidence="1">
    <location>
        <begin position="41"/>
        <end position="50"/>
    </location>
</feature>
<accession>V9H632</accession>
<name>V9H632_9NEIS</name>
<comment type="caution">
    <text evidence="2">The sequence shown here is derived from an EMBL/GenBank/DDBJ whole genome shotgun (WGS) entry which is preliminary data.</text>
</comment>
<organism evidence="2 3">
    <name type="scientific">Simonsiella muelleri ATCC 29453</name>
    <dbReference type="NCBI Taxonomy" id="641147"/>
    <lineage>
        <taxon>Bacteria</taxon>
        <taxon>Pseudomonadati</taxon>
        <taxon>Pseudomonadota</taxon>
        <taxon>Betaproteobacteria</taxon>
        <taxon>Neisseriales</taxon>
        <taxon>Neisseriaceae</taxon>
        <taxon>Simonsiella</taxon>
    </lineage>
</organism>
<dbReference type="KEGG" id="smur:BWP33_10500"/>
<dbReference type="AlphaFoldDB" id="V9H632"/>
<dbReference type="Gene3D" id="2.30.30.830">
    <property type="match status" value="1"/>
</dbReference>
<dbReference type="Pfam" id="PF04351">
    <property type="entry name" value="PilP"/>
    <property type="match status" value="1"/>
</dbReference>
<dbReference type="InterPro" id="IPR007446">
    <property type="entry name" value="PilP"/>
</dbReference>
<feature type="region of interest" description="Disordered" evidence="1">
    <location>
        <begin position="31"/>
        <end position="50"/>
    </location>
</feature>
<evidence type="ECO:0000313" key="2">
    <source>
        <dbReference type="EMBL" id="EFG31286.1"/>
    </source>
</evidence>
<reference evidence="2 3" key="1">
    <citation type="submission" date="2010-03" db="EMBL/GenBank/DDBJ databases">
        <authorList>
            <consortium name="The Broad Institute Genome Sequencing Platform"/>
            <person name="Ward D."/>
            <person name="Earl A."/>
            <person name="Feldgarden M."/>
            <person name="Gevers D."/>
            <person name="Young S."/>
            <person name="Zeng Q."/>
            <person name="Koehrsen M."/>
            <person name="Alvarado L."/>
            <person name="Berlin A.M."/>
            <person name="Borenstein D."/>
            <person name="Chapman S.B."/>
            <person name="Chen Z."/>
            <person name="Engels R."/>
            <person name="Freedman E."/>
            <person name="Gellesch M."/>
            <person name="Goldberg J."/>
            <person name="Griggs A."/>
            <person name="Gujja S."/>
            <person name="Heilman E.R."/>
            <person name="Heiman D.I."/>
            <person name="Hepburn T.A."/>
            <person name="Howarth C."/>
            <person name="Jen D."/>
            <person name="Larson L."/>
            <person name="Mehta T."/>
            <person name="Park D."/>
            <person name="Pearson M."/>
            <person name="Richards J."/>
            <person name="Roberts A."/>
            <person name="Saif S."/>
            <person name="Shea T.D."/>
            <person name="Shenoy N."/>
            <person name="Sisk P."/>
            <person name="Stolte C."/>
            <person name="Sykes S.N."/>
            <person name="Walk T."/>
            <person name="White J."/>
            <person name="Yandava C."/>
            <person name="Izard J."/>
            <person name="Baranova O.V."/>
            <person name="Blanton J.M."/>
            <person name="Tanner A.C."/>
            <person name="Dewhirst F."/>
            <person name="Haas B."/>
            <person name="Nusbaum C."/>
            <person name="Birren B."/>
        </authorList>
    </citation>
    <scope>NUCLEOTIDE SEQUENCE [LARGE SCALE GENOMIC DNA]</scope>
    <source>
        <strain evidence="2 3">ATCC 29453</strain>
    </source>
</reference>
<dbReference type="PIRSF" id="PIRSF016481">
    <property type="entry name" value="Pilus_assembly_PilP"/>
    <property type="match status" value="1"/>
</dbReference>
<dbReference type="HOGENOM" id="CLU_109321_1_0_4"/>
<keyword evidence="3" id="KW-1185">Reference proteome</keyword>
<dbReference type="eggNOG" id="COG3168">
    <property type="taxonomic scope" value="Bacteria"/>
</dbReference>
<evidence type="ECO:0000256" key="1">
    <source>
        <dbReference type="SAM" id="MobiDB-lite"/>
    </source>
</evidence>
<protein>
    <recommendedName>
        <fullName evidence="4">Pilus assembly protein PilP</fullName>
    </recommendedName>
</protein>